<evidence type="ECO:0000256" key="5">
    <source>
        <dbReference type="ARBA" id="ARBA00022764"/>
    </source>
</evidence>
<evidence type="ECO:0000256" key="1">
    <source>
        <dbReference type="ARBA" id="ARBA00004418"/>
    </source>
</evidence>
<comment type="subcellular location">
    <subcellularLocation>
        <location evidence="1">Periplasm</location>
    </subcellularLocation>
</comment>
<dbReference type="Pfam" id="PF03150">
    <property type="entry name" value="CCP_MauG"/>
    <property type="match status" value="1"/>
</dbReference>
<evidence type="ECO:0000256" key="8">
    <source>
        <dbReference type="PIRSR" id="PIRSR000294-1"/>
    </source>
</evidence>
<keyword evidence="7 9" id="KW-0408">Iron</keyword>
<dbReference type="GO" id="GO:0046872">
    <property type="term" value="F:metal ion binding"/>
    <property type="evidence" value="ECO:0007669"/>
    <property type="project" value="UniProtKB-KW"/>
</dbReference>
<evidence type="ECO:0000256" key="7">
    <source>
        <dbReference type="ARBA" id="ARBA00023004"/>
    </source>
</evidence>
<feature type="binding site" description="axial binding residue" evidence="9">
    <location>
        <position position="220"/>
    </location>
    <ligand>
        <name>heme c</name>
        <dbReference type="ChEBI" id="CHEBI:61717"/>
        <label>2</label>
    </ligand>
    <ligandPart>
        <name>Fe</name>
        <dbReference type="ChEBI" id="CHEBI:18248"/>
    </ligandPart>
</feature>
<keyword evidence="6" id="KW-0560">Oxidoreductase</keyword>
<dbReference type="InterPro" id="IPR026259">
    <property type="entry name" value="MauG/Cytc_peroxidase"/>
</dbReference>
<dbReference type="GO" id="GO:0020037">
    <property type="term" value="F:heme binding"/>
    <property type="evidence" value="ECO:0007669"/>
    <property type="project" value="InterPro"/>
</dbReference>
<dbReference type="AlphaFoldDB" id="A0A975HFL7"/>
<evidence type="ECO:0000259" key="10">
    <source>
        <dbReference type="PROSITE" id="PS51007"/>
    </source>
</evidence>
<gene>
    <name evidence="11" type="ORF">HRJ34_00445</name>
</gene>
<keyword evidence="11" id="KW-0575">Peroxidase</keyword>
<reference evidence="11" key="2">
    <citation type="submission" date="2021-04" db="EMBL/GenBank/DDBJ databases">
        <title>Isolation and genomic analysis of the ibuprofen-degrading bacterium Sphingomonas strain MPO218.</title>
        <authorList>
            <person name="Aulestia M."/>
            <person name="Flores A."/>
            <person name="Mangas E.L."/>
            <person name="Perez-Pulido A.J."/>
            <person name="Santero E."/>
            <person name="Camacho E.M."/>
        </authorList>
    </citation>
    <scope>NUCLEOTIDE SEQUENCE</scope>
    <source>
        <strain evidence="11">MPO218</strain>
    </source>
</reference>
<dbReference type="PROSITE" id="PS51007">
    <property type="entry name" value="CYTC"/>
    <property type="match status" value="2"/>
</dbReference>
<dbReference type="PIRSF" id="PIRSF000294">
    <property type="entry name" value="Cytochrome-c_peroxidase"/>
    <property type="match status" value="1"/>
</dbReference>
<evidence type="ECO:0000256" key="6">
    <source>
        <dbReference type="ARBA" id="ARBA00023002"/>
    </source>
</evidence>
<comment type="PTM">
    <text evidence="8">Binds 2 heme groups per subunit.</text>
</comment>
<proteinExistence type="predicted"/>
<evidence type="ECO:0000256" key="3">
    <source>
        <dbReference type="ARBA" id="ARBA00022723"/>
    </source>
</evidence>
<dbReference type="Gene3D" id="1.10.760.10">
    <property type="entry name" value="Cytochrome c-like domain"/>
    <property type="match status" value="2"/>
</dbReference>
<sequence length="333" mass="35536">MRRWIGPAVAAALLLAGGAGSAGPWRWALPAGIAPPATPTDNPMSAAKVELGRRLFHDADLSIDGTMACATCHEQRRGFADGNRTRPGVHGDPGRRNVPGLANVGWLGPLTWADPALTTLEKQALVPIAGDRPVEMGMKGKEAEIPARLGRDRCYRRMFARAFPETRGRIDLAAVAKALAAFERTLISFDSPYDRRGATPLPPAAARGLALFEARCASCHAGPHFSDGRFHAIETRADDADGGLAEKSGDPADRGRFRTPALRNVALAAPYLHDGSAATLGDAIRRHDRLPAVVTSSPAQVDDLTAFIGALNDERFVTDPRFAYPDKACGRKL</sequence>
<name>A0A975HFL7_9SPHN</name>
<dbReference type="InterPro" id="IPR004852">
    <property type="entry name" value="Di-haem_cyt_c_peroxidsae"/>
</dbReference>
<dbReference type="GO" id="GO:0042597">
    <property type="term" value="C:periplasmic space"/>
    <property type="evidence" value="ECO:0007669"/>
    <property type="project" value="UniProtKB-SubCell"/>
</dbReference>
<dbReference type="GO" id="GO:0004130">
    <property type="term" value="F:cytochrome-c peroxidase activity"/>
    <property type="evidence" value="ECO:0007669"/>
    <property type="project" value="TreeGrafter"/>
</dbReference>
<comment type="cofactor">
    <cofactor evidence="8">
        <name>heme</name>
        <dbReference type="ChEBI" id="CHEBI:30413"/>
    </cofactor>
    <text evidence="8">Binds 2 heme groups.</text>
</comment>
<evidence type="ECO:0000256" key="9">
    <source>
        <dbReference type="PIRSR" id="PIRSR000294-2"/>
    </source>
</evidence>
<reference evidence="11" key="1">
    <citation type="submission" date="2020-07" db="EMBL/GenBank/DDBJ databases">
        <authorList>
            <person name="Camacho E."/>
        </authorList>
    </citation>
    <scope>NUCLEOTIDE SEQUENCE</scope>
    <source>
        <strain evidence="11">MPO218</strain>
    </source>
</reference>
<evidence type="ECO:0000256" key="2">
    <source>
        <dbReference type="ARBA" id="ARBA00022617"/>
    </source>
</evidence>
<dbReference type="GO" id="GO:0009055">
    <property type="term" value="F:electron transfer activity"/>
    <property type="evidence" value="ECO:0007669"/>
    <property type="project" value="InterPro"/>
</dbReference>
<dbReference type="Proteomes" id="UP000664914">
    <property type="component" value="Chromosome"/>
</dbReference>
<keyword evidence="4" id="KW-0732">Signal</keyword>
<dbReference type="EMBL" id="CP059319">
    <property type="protein sequence ID" value="QTH22049.1"/>
    <property type="molecule type" value="Genomic_DNA"/>
</dbReference>
<keyword evidence="5" id="KW-0574">Periplasm</keyword>
<organism evidence="11 12">
    <name type="scientific">Rhizorhabdus wittichii</name>
    <dbReference type="NCBI Taxonomy" id="160791"/>
    <lineage>
        <taxon>Bacteria</taxon>
        <taxon>Pseudomonadati</taxon>
        <taxon>Pseudomonadota</taxon>
        <taxon>Alphaproteobacteria</taxon>
        <taxon>Sphingomonadales</taxon>
        <taxon>Sphingomonadaceae</taxon>
        <taxon>Rhizorhabdus</taxon>
    </lineage>
</organism>
<dbReference type="RefSeq" id="WP_011952037.1">
    <property type="nucleotide sequence ID" value="NZ_CP059319.1"/>
</dbReference>
<evidence type="ECO:0000256" key="4">
    <source>
        <dbReference type="ARBA" id="ARBA00022729"/>
    </source>
</evidence>
<protein>
    <submittedName>
        <fullName evidence="11">Cytochrome-c peroxidase</fullName>
    </submittedName>
</protein>
<feature type="binding site" description="axial binding residue" evidence="9">
    <location>
        <position position="73"/>
    </location>
    <ligand>
        <name>heme c</name>
        <dbReference type="ChEBI" id="CHEBI:61717"/>
        <label>1</label>
    </ligand>
    <ligandPart>
        <name>Fe</name>
        <dbReference type="ChEBI" id="CHEBI:18248"/>
    </ligandPart>
</feature>
<evidence type="ECO:0000313" key="12">
    <source>
        <dbReference type="Proteomes" id="UP000664914"/>
    </source>
</evidence>
<feature type="domain" description="Cytochrome c" evidence="10">
    <location>
        <begin position="47"/>
        <end position="183"/>
    </location>
</feature>
<keyword evidence="3 9" id="KW-0479">Metal-binding</keyword>
<dbReference type="InterPro" id="IPR009056">
    <property type="entry name" value="Cyt_c-like_dom"/>
</dbReference>
<feature type="domain" description="Cytochrome c" evidence="10">
    <location>
        <begin position="203"/>
        <end position="312"/>
    </location>
</feature>
<accession>A0A975HFL7</accession>
<feature type="binding site" description="covalent" evidence="8">
    <location>
        <position position="69"/>
    </location>
    <ligand>
        <name>heme c</name>
        <dbReference type="ChEBI" id="CHEBI:61717"/>
        <label>1</label>
    </ligand>
</feature>
<feature type="binding site" description="covalent" evidence="8">
    <location>
        <position position="216"/>
    </location>
    <ligand>
        <name>heme c</name>
        <dbReference type="ChEBI" id="CHEBI:61717"/>
        <label>2</label>
    </ligand>
</feature>
<dbReference type="InterPro" id="IPR036909">
    <property type="entry name" value="Cyt_c-like_dom_sf"/>
</dbReference>
<feature type="binding site" description="covalent" evidence="8">
    <location>
        <position position="219"/>
    </location>
    <ligand>
        <name>heme c</name>
        <dbReference type="ChEBI" id="CHEBI:61717"/>
        <label>2</label>
    </ligand>
</feature>
<keyword evidence="2 8" id="KW-0349">Heme</keyword>
<dbReference type="SUPFAM" id="SSF46626">
    <property type="entry name" value="Cytochrome c"/>
    <property type="match status" value="2"/>
</dbReference>
<dbReference type="PANTHER" id="PTHR30600">
    <property type="entry name" value="CYTOCHROME C PEROXIDASE-RELATED"/>
    <property type="match status" value="1"/>
</dbReference>
<dbReference type="InterPro" id="IPR051395">
    <property type="entry name" value="Cytochrome_c_Peroxidase/MauG"/>
</dbReference>
<feature type="binding site" description="covalent" evidence="8">
    <location>
        <position position="72"/>
    </location>
    <ligand>
        <name>heme c</name>
        <dbReference type="ChEBI" id="CHEBI:61717"/>
        <label>1</label>
    </ligand>
</feature>
<evidence type="ECO:0000313" key="11">
    <source>
        <dbReference type="EMBL" id="QTH22049.1"/>
    </source>
</evidence>